<keyword evidence="3" id="KW-1185">Reference proteome</keyword>
<feature type="domain" description="IrrE N-terminal-like" evidence="1">
    <location>
        <begin position="72"/>
        <end position="171"/>
    </location>
</feature>
<accession>A0A4R7RWN9</accession>
<evidence type="ECO:0000259" key="1">
    <source>
        <dbReference type="Pfam" id="PF06114"/>
    </source>
</evidence>
<dbReference type="Pfam" id="PF06114">
    <property type="entry name" value="Peptidase_M78"/>
    <property type="match status" value="1"/>
</dbReference>
<reference evidence="2 3" key="1">
    <citation type="submission" date="2019-03" db="EMBL/GenBank/DDBJ databases">
        <title>Genomic Encyclopedia of Archaeal and Bacterial Type Strains, Phase II (KMG-II): from individual species to whole genera.</title>
        <authorList>
            <person name="Goeker M."/>
        </authorList>
    </citation>
    <scope>NUCLEOTIDE SEQUENCE [LARGE SCALE GENOMIC DNA]</scope>
    <source>
        <strain evidence="2 3">ATCC 25309</strain>
    </source>
</reference>
<comment type="caution">
    <text evidence="2">The sequence shown here is derived from an EMBL/GenBank/DDBJ whole genome shotgun (WGS) entry which is preliminary data.</text>
</comment>
<dbReference type="RefSeq" id="WP_133796130.1">
    <property type="nucleotide sequence ID" value="NZ_SOCA01000005.1"/>
</dbReference>
<organism evidence="2 3">
    <name type="scientific">Prosthecobacter fusiformis</name>
    <dbReference type="NCBI Taxonomy" id="48464"/>
    <lineage>
        <taxon>Bacteria</taxon>
        <taxon>Pseudomonadati</taxon>
        <taxon>Verrucomicrobiota</taxon>
        <taxon>Verrucomicrobiia</taxon>
        <taxon>Verrucomicrobiales</taxon>
        <taxon>Verrucomicrobiaceae</taxon>
        <taxon>Prosthecobacter</taxon>
    </lineage>
</organism>
<gene>
    <name evidence="2" type="ORF">EI77_03103</name>
</gene>
<dbReference type="Gene3D" id="1.10.10.2910">
    <property type="match status" value="1"/>
</dbReference>
<proteinExistence type="predicted"/>
<dbReference type="Proteomes" id="UP000295662">
    <property type="component" value="Unassembled WGS sequence"/>
</dbReference>
<dbReference type="OrthoDB" id="878902at2"/>
<name>A0A4R7RWN9_9BACT</name>
<dbReference type="AlphaFoldDB" id="A0A4R7RWN9"/>
<protein>
    <submittedName>
        <fullName evidence="2">Uncharacterized protein DUF955</fullName>
    </submittedName>
</protein>
<evidence type="ECO:0000313" key="2">
    <source>
        <dbReference type="EMBL" id="TDU69448.1"/>
    </source>
</evidence>
<sequence>MKHGFKTWAEKEALRLRSEMQLSEDATLPARGLAQHLKIEIATPPEIGVDEKTLGVLLGPGTSRWSAVTLYLHKTPFVVFNPTHSEQRQESDLMHEFAHILCKHSPTKVLVGGGFPFPIREYNKDQEEEADWLGATLKLPRNALLSAVKKGLTDEELAEQFKCSVPLARMRRNRSGVKMQLQRLQALKANRGWN</sequence>
<dbReference type="EMBL" id="SOCA01000005">
    <property type="protein sequence ID" value="TDU69448.1"/>
    <property type="molecule type" value="Genomic_DNA"/>
</dbReference>
<evidence type="ECO:0000313" key="3">
    <source>
        <dbReference type="Proteomes" id="UP000295662"/>
    </source>
</evidence>
<dbReference type="InterPro" id="IPR010359">
    <property type="entry name" value="IrrE_HExxH"/>
</dbReference>